<dbReference type="Proteomes" id="UP000191448">
    <property type="component" value="Unassembled WGS sequence"/>
</dbReference>
<dbReference type="NCBIfam" id="TIGR02104">
    <property type="entry name" value="pulA_typeI"/>
    <property type="match status" value="1"/>
</dbReference>
<evidence type="ECO:0000313" key="3">
    <source>
        <dbReference type="EMBL" id="OPX46786.1"/>
    </source>
</evidence>
<dbReference type="Gene3D" id="3.20.20.80">
    <property type="entry name" value="Glycosidases"/>
    <property type="match status" value="1"/>
</dbReference>
<organism evidence="3 4">
    <name type="scientific">Clostridium thermobutyricum DSM 4928</name>
    <dbReference type="NCBI Taxonomy" id="1121339"/>
    <lineage>
        <taxon>Bacteria</taxon>
        <taxon>Bacillati</taxon>
        <taxon>Bacillota</taxon>
        <taxon>Clostridia</taxon>
        <taxon>Eubacteriales</taxon>
        <taxon>Clostridiaceae</taxon>
        <taxon>Clostridium</taxon>
    </lineage>
</organism>
<dbReference type="Gene3D" id="2.60.40.10">
    <property type="entry name" value="Immunoglobulins"/>
    <property type="match status" value="1"/>
</dbReference>
<dbReference type="GO" id="GO:0051060">
    <property type="term" value="F:pullulanase activity"/>
    <property type="evidence" value="ECO:0007669"/>
    <property type="project" value="UniProtKB-EC"/>
</dbReference>
<dbReference type="InterPro" id="IPR011840">
    <property type="entry name" value="PulA_typeI"/>
</dbReference>
<dbReference type="InterPro" id="IPR006047">
    <property type="entry name" value="GH13_cat_dom"/>
</dbReference>
<evidence type="ECO:0000256" key="1">
    <source>
        <dbReference type="ARBA" id="ARBA00008061"/>
    </source>
</evidence>
<dbReference type="InterPro" id="IPR017853">
    <property type="entry name" value="GH"/>
</dbReference>
<dbReference type="CDD" id="cd11341">
    <property type="entry name" value="AmyAc_Pullulanase_LD-like"/>
    <property type="match status" value="1"/>
</dbReference>
<dbReference type="InterPro" id="IPR013783">
    <property type="entry name" value="Ig-like_fold"/>
</dbReference>
<evidence type="ECO:0000259" key="2">
    <source>
        <dbReference type="SMART" id="SM00642"/>
    </source>
</evidence>
<comment type="similarity">
    <text evidence="1">Belongs to the glycosyl hydrolase 13 family.</text>
</comment>
<reference evidence="3 4" key="1">
    <citation type="submission" date="2016-02" db="EMBL/GenBank/DDBJ databases">
        <title>Genome sequence of Clostridium thermobutyricum DSM 4928.</title>
        <authorList>
            <person name="Poehlein A."/>
            <person name="Daniel R."/>
        </authorList>
    </citation>
    <scope>NUCLEOTIDE SEQUENCE [LARGE SCALE GENOMIC DNA]</scope>
    <source>
        <strain evidence="3 4">DSM 4928</strain>
    </source>
</reference>
<dbReference type="Gene3D" id="2.60.40.1180">
    <property type="entry name" value="Golgi alpha-mannosidase II"/>
    <property type="match status" value="1"/>
</dbReference>
<proteinExistence type="inferred from homology"/>
<dbReference type="InterPro" id="IPR004193">
    <property type="entry name" value="Glyco_hydro_13_N"/>
</dbReference>
<dbReference type="Pfam" id="PF00128">
    <property type="entry name" value="Alpha-amylase"/>
    <property type="match status" value="1"/>
</dbReference>
<protein>
    <submittedName>
        <fullName evidence="3">Pullulanase</fullName>
        <ecNumber evidence="3">3.2.1.41</ecNumber>
    </submittedName>
</protein>
<dbReference type="SMART" id="SM00642">
    <property type="entry name" value="Aamy"/>
    <property type="match status" value="1"/>
</dbReference>
<keyword evidence="3" id="KW-0378">Hydrolase</keyword>
<dbReference type="EC" id="3.2.1.41" evidence="3"/>
<comment type="caution">
    <text evidence="3">The sequence shown here is derived from an EMBL/GenBank/DDBJ whole genome shotgun (WGS) entry which is preliminary data.</text>
</comment>
<dbReference type="InterPro" id="IPR014756">
    <property type="entry name" value="Ig_E-set"/>
</dbReference>
<dbReference type="OrthoDB" id="9761875at2"/>
<sequence length="659" mass="76876">MNIKEIYSEYKNNKSEIKNIFSSNEFKNLYHFNGMLGAIYRKEETMFRLWTPVAKEVKVKIYEKEGKNNFKFLFEKKLSDLNGIFEGIILGDLSRKYYRYVVNINDKIQEVVDPYAKAVSINGIYGMIIDLEKTNPEGWTNDIKPELKSPVDSIIYETHVRDFTIDINSGVKNKGKFIGLIEENTKYKDVSTGLEHLKELGITHLHLLPVFDYKTVDEEKESGEYNWGYDPLNYNSLEGSYSLNPYNGEERIKEFKEMILNLHKSGIRVVMDVVYNHVFQVENSNFEKIIPMYYFREKYDGSFSNGSGCGNETASERSMVKKFILDSILYYTEEYHIDGFRFDLMGLHDIDMIKEIRLELDKIDKSIIIYGEGWVGGESVLDYNNRSIKDNIYKFGQMQIAAFNDDIRDAVKGNVFDDNNRGFASGGIGYCEKLKSGIVASTRHNEVYYKWWANEPYQTINYSSSHDNYTLWDKLQKSLNYVSEDEKIKINKLIATIILTSQGIPFIHSGEEFLRTKISPDGQLIENSYNSGDNVNKLDWNRKIKYKDVFEYYKKLINLRKNHKIFRMDKMAEIEENISFKHCGDNFIYYEINGENIKDYFKKSIVVYNGYERILDLEIEGGEWDLILDGNDIDEQGISKIKNKISIDGRTAIILVQKK</sequence>
<dbReference type="AlphaFoldDB" id="A0A1V4STK3"/>
<feature type="domain" description="Glycosyl hydrolase family 13 catalytic" evidence="2">
    <location>
        <begin position="157"/>
        <end position="560"/>
    </location>
</feature>
<dbReference type="SUPFAM" id="SSF51445">
    <property type="entry name" value="(Trans)glycosidases"/>
    <property type="match status" value="1"/>
</dbReference>
<dbReference type="EMBL" id="LTAY01000070">
    <property type="protein sequence ID" value="OPX46786.1"/>
    <property type="molecule type" value="Genomic_DNA"/>
</dbReference>
<keyword evidence="3" id="KW-0326">Glycosidase</keyword>
<dbReference type="GO" id="GO:0005975">
    <property type="term" value="P:carbohydrate metabolic process"/>
    <property type="evidence" value="ECO:0007669"/>
    <property type="project" value="InterPro"/>
</dbReference>
<dbReference type="InterPro" id="IPR013780">
    <property type="entry name" value="Glyco_hydro_b"/>
</dbReference>
<dbReference type="SUPFAM" id="SSF81296">
    <property type="entry name" value="E set domains"/>
    <property type="match status" value="1"/>
</dbReference>
<evidence type="ECO:0000313" key="4">
    <source>
        <dbReference type="Proteomes" id="UP000191448"/>
    </source>
</evidence>
<dbReference type="CDD" id="cd02860">
    <property type="entry name" value="E_set_Pullulanase"/>
    <property type="match status" value="1"/>
</dbReference>
<dbReference type="PANTHER" id="PTHR43002">
    <property type="entry name" value="GLYCOGEN DEBRANCHING ENZYME"/>
    <property type="match status" value="1"/>
</dbReference>
<gene>
    <name evidence="3" type="primary">pulA_2</name>
    <name evidence="3" type="ORF">CLTHE_26070</name>
</gene>
<name>A0A1V4STK3_9CLOT</name>
<accession>A0A1V4STK3</accession>
<dbReference type="Pfam" id="PF02922">
    <property type="entry name" value="CBM_48"/>
    <property type="match status" value="1"/>
</dbReference>
<dbReference type="RefSeq" id="WP_080023816.1">
    <property type="nucleotide sequence ID" value="NZ_LTAY01000070.1"/>
</dbReference>